<evidence type="ECO:0000256" key="1">
    <source>
        <dbReference type="ARBA" id="ARBA00012513"/>
    </source>
</evidence>
<comment type="caution">
    <text evidence="14">The sequence shown here is derived from an EMBL/GenBank/DDBJ whole genome shotgun (WGS) entry which is preliminary data.</text>
</comment>
<evidence type="ECO:0000313" key="14">
    <source>
        <dbReference type="EMBL" id="GHO99069.1"/>
    </source>
</evidence>
<dbReference type="GO" id="GO:0004674">
    <property type="term" value="F:protein serine/threonine kinase activity"/>
    <property type="evidence" value="ECO:0007669"/>
    <property type="project" value="UniProtKB-KW"/>
</dbReference>
<dbReference type="PANTHER" id="PTHR24363">
    <property type="entry name" value="SERINE/THREONINE PROTEIN KINASE"/>
    <property type="match status" value="1"/>
</dbReference>
<dbReference type="InterPro" id="IPR019734">
    <property type="entry name" value="TPR_rpt"/>
</dbReference>
<dbReference type="Gene3D" id="3.30.200.20">
    <property type="entry name" value="Phosphorylase Kinase, domain 1"/>
    <property type="match status" value="1"/>
</dbReference>
<feature type="repeat" description="TPR" evidence="11">
    <location>
        <begin position="412"/>
        <end position="445"/>
    </location>
</feature>
<dbReference type="Gene3D" id="1.10.510.10">
    <property type="entry name" value="Transferase(Phosphotransferase) domain 1"/>
    <property type="match status" value="1"/>
</dbReference>
<dbReference type="SUPFAM" id="SSF48452">
    <property type="entry name" value="TPR-like"/>
    <property type="match status" value="1"/>
</dbReference>
<accession>A0A8J3N5H3</accession>
<dbReference type="EMBL" id="BNJK01000002">
    <property type="protein sequence ID" value="GHO99069.1"/>
    <property type="molecule type" value="Genomic_DNA"/>
</dbReference>
<keyword evidence="6" id="KW-0418">Kinase</keyword>
<evidence type="ECO:0000256" key="6">
    <source>
        <dbReference type="ARBA" id="ARBA00022777"/>
    </source>
</evidence>
<name>A0A8J3N5H3_9CHLR</name>
<feature type="binding site" evidence="12">
    <location>
        <position position="71"/>
    </location>
    <ligand>
        <name>ATP</name>
        <dbReference type="ChEBI" id="CHEBI:30616"/>
    </ligand>
</feature>
<evidence type="ECO:0000256" key="7">
    <source>
        <dbReference type="ARBA" id="ARBA00022803"/>
    </source>
</evidence>
<keyword evidence="7 11" id="KW-0802">TPR repeat</keyword>
<keyword evidence="3" id="KW-0808">Transferase</keyword>
<dbReference type="InterPro" id="IPR011009">
    <property type="entry name" value="Kinase-like_dom_sf"/>
</dbReference>
<comment type="catalytic activity">
    <reaction evidence="10">
        <text>L-seryl-[protein] + ATP = O-phospho-L-seryl-[protein] + ADP + H(+)</text>
        <dbReference type="Rhea" id="RHEA:17989"/>
        <dbReference type="Rhea" id="RHEA-COMP:9863"/>
        <dbReference type="Rhea" id="RHEA-COMP:11604"/>
        <dbReference type="ChEBI" id="CHEBI:15378"/>
        <dbReference type="ChEBI" id="CHEBI:29999"/>
        <dbReference type="ChEBI" id="CHEBI:30616"/>
        <dbReference type="ChEBI" id="CHEBI:83421"/>
        <dbReference type="ChEBI" id="CHEBI:456216"/>
        <dbReference type="EC" id="2.7.11.1"/>
    </reaction>
</comment>
<dbReference type="RefSeq" id="WP_220209731.1">
    <property type="nucleotide sequence ID" value="NZ_BNJK01000002.1"/>
</dbReference>
<dbReference type="InterPro" id="IPR000719">
    <property type="entry name" value="Prot_kinase_dom"/>
</dbReference>
<dbReference type="PROSITE" id="PS50005">
    <property type="entry name" value="TPR"/>
    <property type="match status" value="3"/>
</dbReference>
<dbReference type="Gene3D" id="1.25.40.10">
    <property type="entry name" value="Tetratricopeptide repeat domain"/>
    <property type="match status" value="2"/>
</dbReference>
<dbReference type="EC" id="2.7.11.1" evidence="1"/>
<feature type="domain" description="Protein kinase" evidence="13">
    <location>
        <begin position="40"/>
        <end position="303"/>
    </location>
</feature>
<dbReference type="AlphaFoldDB" id="A0A8J3N5H3"/>
<evidence type="ECO:0000256" key="3">
    <source>
        <dbReference type="ARBA" id="ARBA00022679"/>
    </source>
</evidence>
<dbReference type="Pfam" id="PF07719">
    <property type="entry name" value="TPR_2"/>
    <property type="match status" value="1"/>
</dbReference>
<dbReference type="PROSITE" id="PS00107">
    <property type="entry name" value="PROTEIN_KINASE_ATP"/>
    <property type="match status" value="1"/>
</dbReference>
<keyword evidence="15" id="KW-1185">Reference proteome</keyword>
<reference evidence="14" key="1">
    <citation type="submission" date="2020-10" db="EMBL/GenBank/DDBJ databases">
        <title>Taxonomic study of unclassified bacteria belonging to the class Ktedonobacteria.</title>
        <authorList>
            <person name="Yabe S."/>
            <person name="Wang C.M."/>
            <person name="Zheng Y."/>
            <person name="Sakai Y."/>
            <person name="Cavaletti L."/>
            <person name="Monciardini P."/>
            <person name="Donadio S."/>
        </authorList>
    </citation>
    <scope>NUCLEOTIDE SEQUENCE</scope>
    <source>
        <strain evidence="14">ID150040</strain>
    </source>
</reference>
<dbReference type="PANTHER" id="PTHR24363:SF0">
    <property type="entry name" value="SERINE_THREONINE KINASE LIKE DOMAIN CONTAINING 1"/>
    <property type="match status" value="1"/>
</dbReference>
<evidence type="ECO:0000256" key="5">
    <source>
        <dbReference type="ARBA" id="ARBA00022741"/>
    </source>
</evidence>
<dbReference type="GO" id="GO:0005524">
    <property type="term" value="F:ATP binding"/>
    <property type="evidence" value="ECO:0007669"/>
    <property type="project" value="UniProtKB-UniRule"/>
</dbReference>
<evidence type="ECO:0000256" key="11">
    <source>
        <dbReference type="PROSITE-ProRule" id="PRU00339"/>
    </source>
</evidence>
<evidence type="ECO:0000256" key="4">
    <source>
        <dbReference type="ARBA" id="ARBA00022737"/>
    </source>
</evidence>
<keyword evidence="8 12" id="KW-0067">ATP-binding</keyword>
<feature type="repeat" description="TPR" evidence="11">
    <location>
        <begin position="446"/>
        <end position="479"/>
    </location>
</feature>
<evidence type="ECO:0000256" key="9">
    <source>
        <dbReference type="ARBA" id="ARBA00047899"/>
    </source>
</evidence>
<proteinExistence type="predicted"/>
<evidence type="ECO:0000256" key="10">
    <source>
        <dbReference type="ARBA" id="ARBA00048679"/>
    </source>
</evidence>
<protein>
    <recommendedName>
        <fullName evidence="1">non-specific serine/threonine protein kinase</fullName>
        <ecNumber evidence="1">2.7.11.1</ecNumber>
    </recommendedName>
</protein>
<organism evidence="14 15">
    <name type="scientific">Reticulibacter mediterranei</name>
    <dbReference type="NCBI Taxonomy" id="2778369"/>
    <lineage>
        <taxon>Bacteria</taxon>
        <taxon>Bacillati</taxon>
        <taxon>Chloroflexota</taxon>
        <taxon>Ktedonobacteria</taxon>
        <taxon>Ktedonobacterales</taxon>
        <taxon>Reticulibacteraceae</taxon>
        <taxon>Reticulibacter</taxon>
    </lineage>
</organism>
<dbReference type="CDD" id="cd14014">
    <property type="entry name" value="STKc_PknB_like"/>
    <property type="match status" value="1"/>
</dbReference>
<dbReference type="SMART" id="SM00220">
    <property type="entry name" value="S_TKc"/>
    <property type="match status" value="1"/>
</dbReference>
<gene>
    <name evidence="14" type="ORF">KSF_091170</name>
</gene>
<keyword evidence="5 12" id="KW-0547">Nucleotide-binding</keyword>
<feature type="repeat" description="TPR" evidence="11">
    <location>
        <begin position="480"/>
        <end position="513"/>
    </location>
</feature>
<sequence>MTQSTMLCGNCSATNRTTAKFCTECGSSLKATPTLLKQRYRILTAIGQGGFGAIYQAEDTHFPNHPKRAVKEMLMQSRDPHEQQQAIEAFKQEALLLAGLMHPNLPRIYEYFEEAGRWYLVMDYINGETLEDRAQASSGNKLPFQRALHFAIQLCTVLDYLHNQQPPIIFRDLKPDNIMVTSDDHLYLIDFGIARLFKPGQAKDTSAFGSPGYAAPEQYGKAQTTERADIYSLGATLHRLLSGSDPSDNPFHFSPLDLTQEAPAGPTCADLIGQMVAMDVQKRPPSMREIKQNLQHLAQQPVVSGPLSSRLGLPEKNTFTPYTATDMPDAPPIQYSATSSQTSVDGYLNESKALVDQKRYQEALALCGRALELYPSACLLYVNKAAALNGLARYQEALVACNQALQHDSQNALAHYNASNALCELGNFQQALSACEQAIRLDPTFPLTYTNKSWALIELGRYQEALNACNQALQLNPNSAMAHHNASVALIKMGRYQLALQACEQALRLDPSHAKARTNQNFLRQKLRG</sequence>
<dbReference type="PROSITE" id="PS50011">
    <property type="entry name" value="PROTEIN_KINASE_DOM"/>
    <property type="match status" value="1"/>
</dbReference>
<comment type="catalytic activity">
    <reaction evidence="9">
        <text>L-threonyl-[protein] + ATP = O-phospho-L-threonyl-[protein] + ADP + H(+)</text>
        <dbReference type="Rhea" id="RHEA:46608"/>
        <dbReference type="Rhea" id="RHEA-COMP:11060"/>
        <dbReference type="Rhea" id="RHEA-COMP:11605"/>
        <dbReference type="ChEBI" id="CHEBI:15378"/>
        <dbReference type="ChEBI" id="CHEBI:30013"/>
        <dbReference type="ChEBI" id="CHEBI:30616"/>
        <dbReference type="ChEBI" id="CHEBI:61977"/>
        <dbReference type="ChEBI" id="CHEBI:456216"/>
        <dbReference type="EC" id="2.7.11.1"/>
    </reaction>
</comment>
<evidence type="ECO:0000259" key="13">
    <source>
        <dbReference type="PROSITE" id="PS50011"/>
    </source>
</evidence>
<evidence type="ECO:0000256" key="2">
    <source>
        <dbReference type="ARBA" id="ARBA00022527"/>
    </source>
</evidence>
<dbReference type="SUPFAM" id="SSF56112">
    <property type="entry name" value="Protein kinase-like (PK-like)"/>
    <property type="match status" value="1"/>
</dbReference>
<dbReference type="Pfam" id="PF13432">
    <property type="entry name" value="TPR_16"/>
    <property type="match status" value="1"/>
</dbReference>
<dbReference type="Pfam" id="PF00069">
    <property type="entry name" value="Pkinase"/>
    <property type="match status" value="1"/>
</dbReference>
<evidence type="ECO:0000313" key="15">
    <source>
        <dbReference type="Proteomes" id="UP000597444"/>
    </source>
</evidence>
<keyword evidence="2" id="KW-0723">Serine/threonine-protein kinase</keyword>
<dbReference type="Proteomes" id="UP000597444">
    <property type="component" value="Unassembled WGS sequence"/>
</dbReference>
<dbReference type="InterPro" id="IPR013105">
    <property type="entry name" value="TPR_2"/>
</dbReference>
<evidence type="ECO:0000256" key="8">
    <source>
        <dbReference type="ARBA" id="ARBA00022840"/>
    </source>
</evidence>
<evidence type="ECO:0000256" key="12">
    <source>
        <dbReference type="PROSITE-ProRule" id="PRU10141"/>
    </source>
</evidence>
<dbReference type="SMART" id="SM00028">
    <property type="entry name" value="TPR"/>
    <property type="match status" value="5"/>
</dbReference>
<keyword evidence="4" id="KW-0677">Repeat</keyword>
<dbReference type="InterPro" id="IPR017441">
    <property type="entry name" value="Protein_kinase_ATP_BS"/>
</dbReference>
<dbReference type="InterPro" id="IPR011990">
    <property type="entry name" value="TPR-like_helical_dom_sf"/>
</dbReference>